<dbReference type="InterPro" id="IPR003538">
    <property type="entry name" value="TonB"/>
</dbReference>
<dbReference type="InterPro" id="IPR037682">
    <property type="entry name" value="TonB_C"/>
</dbReference>
<dbReference type="InterPro" id="IPR008756">
    <property type="entry name" value="Peptidase_M56"/>
</dbReference>
<evidence type="ECO:0000256" key="7">
    <source>
        <dbReference type="ARBA" id="ARBA00022927"/>
    </source>
</evidence>
<dbReference type="PANTHER" id="PTHR33446:SF2">
    <property type="entry name" value="PROTEIN TONB"/>
    <property type="match status" value="1"/>
</dbReference>
<gene>
    <name evidence="12" type="ORF">D0X99_18405</name>
</gene>
<dbReference type="CDD" id="cd07341">
    <property type="entry name" value="M56_BlaR1_MecR1_like"/>
    <property type="match status" value="1"/>
</dbReference>
<comment type="caution">
    <text evidence="12">The sequence shown here is derived from an EMBL/GenBank/DDBJ whole genome shotgun (WGS) entry which is preliminary data.</text>
</comment>
<evidence type="ECO:0000256" key="10">
    <source>
        <dbReference type="SAM" id="Phobius"/>
    </source>
</evidence>
<sequence>MTGVFVYLLETSVCLGITLLIYRFVLSGLTFFAWNRAILLLLLGLSFVIPSLSLDFFGNGGGEVVREITLPMVQVGEQIATAQTNWSLYLEILFGIYLLGVVVTASWMIFGFIISQRLIGRAKKLNHGDHLIAIHPEFVPASFFRYILMPDYNPESPEQRQIILHESIHVRLHHSWDLLLVNFAKVVFWFNPLIYIFEKSLREVHEFQADKGVTRAYSPKEYATLLLHLITAKPGWQFMNNFNQFQTKKRILMLTKTNSKPQQKARFLALIPAVALLVFAFACDFTPEQELEGPTQVAKAKSIGPSDLSARISEGADEIFDVTEVQPVPPGGMEGWSNYLLSNLKYPEEARKMGIEGTVIVVFVINKDGSIRDAEILRGIGAGADEEAMRVVTESPDWTPAYQKGTAVASRMRLPIRFKLGSVADADFAPRTRQINQKLAQFQWSKGKLNAIPNSDGKC</sequence>
<keyword evidence="3" id="KW-0813">Transport</keyword>
<evidence type="ECO:0000313" key="13">
    <source>
        <dbReference type="Proteomes" id="UP000283522"/>
    </source>
</evidence>
<evidence type="ECO:0000256" key="1">
    <source>
        <dbReference type="ARBA" id="ARBA00004383"/>
    </source>
</evidence>
<evidence type="ECO:0000256" key="6">
    <source>
        <dbReference type="ARBA" id="ARBA00022692"/>
    </source>
</evidence>
<dbReference type="GO" id="GO:0031992">
    <property type="term" value="F:energy transducer activity"/>
    <property type="evidence" value="ECO:0007669"/>
    <property type="project" value="InterPro"/>
</dbReference>
<dbReference type="Pfam" id="PF05569">
    <property type="entry name" value="Peptidase_M56"/>
    <property type="match status" value="1"/>
</dbReference>
<evidence type="ECO:0000256" key="4">
    <source>
        <dbReference type="ARBA" id="ARBA00022475"/>
    </source>
</evidence>
<dbReference type="PROSITE" id="PS52015">
    <property type="entry name" value="TONB_CTD"/>
    <property type="match status" value="1"/>
</dbReference>
<keyword evidence="7" id="KW-0653">Protein transport</keyword>
<keyword evidence="6 10" id="KW-0812">Transmembrane</keyword>
<accession>A0A418PMJ0</accession>
<keyword evidence="13" id="KW-1185">Reference proteome</keyword>
<dbReference type="EMBL" id="QXML01000012">
    <property type="protein sequence ID" value="RIW12767.1"/>
    <property type="molecule type" value="Genomic_DNA"/>
</dbReference>
<dbReference type="GO" id="GO:0015891">
    <property type="term" value="P:siderophore transport"/>
    <property type="evidence" value="ECO:0007669"/>
    <property type="project" value="InterPro"/>
</dbReference>
<feature type="domain" description="TonB C-terminal" evidence="11">
    <location>
        <begin position="331"/>
        <end position="427"/>
    </location>
</feature>
<dbReference type="SUPFAM" id="SSF74653">
    <property type="entry name" value="TolA/TonB C-terminal domain"/>
    <property type="match status" value="1"/>
</dbReference>
<evidence type="ECO:0000256" key="5">
    <source>
        <dbReference type="ARBA" id="ARBA00022519"/>
    </source>
</evidence>
<reference evidence="12 13" key="1">
    <citation type="submission" date="2018-09" db="EMBL/GenBank/DDBJ databases">
        <authorList>
            <person name="Wang X."/>
            <person name="Du Z."/>
        </authorList>
    </citation>
    <scope>NUCLEOTIDE SEQUENCE [LARGE SCALE GENOMIC DNA]</scope>
    <source>
        <strain evidence="12 13">N3</strain>
    </source>
</reference>
<evidence type="ECO:0000256" key="8">
    <source>
        <dbReference type="ARBA" id="ARBA00022989"/>
    </source>
</evidence>
<name>A0A418PMJ0_9BACT</name>
<dbReference type="GO" id="GO:0030288">
    <property type="term" value="C:outer membrane-bounded periplasmic space"/>
    <property type="evidence" value="ECO:0007669"/>
    <property type="project" value="InterPro"/>
</dbReference>
<dbReference type="NCBIfam" id="TIGR01352">
    <property type="entry name" value="tonB_Cterm"/>
    <property type="match status" value="1"/>
</dbReference>
<dbReference type="GO" id="GO:0015031">
    <property type="term" value="P:protein transport"/>
    <property type="evidence" value="ECO:0007669"/>
    <property type="project" value="UniProtKB-KW"/>
</dbReference>
<keyword evidence="4" id="KW-1003">Cell membrane</keyword>
<keyword evidence="8 10" id="KW-1133">Transmembrane helix</keyword>
<organism evidence="12 13">
    <name type="scientific">Algoriphagus lacus</name>
    <dbReference type="NCBI Taxonomy" id="2056311"/>
    <lineage>
        <taxon>Bacteria</taxon>
        <taxon>Pseudomonadati</taxon>
        <taxon>Bacteroidota</taxon>
        <taxon>Cytophagia</taxon>
        <taxon>Cytophagales</taxon>
        <taxon>Cyclobacteriaceae</taxon>
        <taxon>Algoriphagus</taxon>
    </lineage>
</organism>
<comment type="similarity">
    <text evidence="2">Belongs to the TonB family.</text>
</comment>
<evidence type="ECO:0000256" key="3">
    <source>
        <dbReference type="ARBA" id="ARBA00022448"/>
    </source>
</evidence>
<dbReference type="InterPro" id="IPR051045">
    <property type="entry name" value="TonB-dependent_transducer"/>
</dbReference>
<dbReference type="PANTHER" id="PTHR33446">
    <property type="entry name" value="PROTEIN TONB-RELATED"/>
    <property type="match status" value="1"/>
</dbReference>
<protein>
    <submittedName>
        <fullName evidence="12">M56 family peptidase</fullName>
    </submittedName>
</protein>
<dbReference type="GO" id="GO:0055085">
    <property type="term" value="P:transmembrane transport"/>
    <property type="evidence" value="ECO:0007669"/>
    <property type="project" value="InterPro"/>
</dbReference>
<keyword evidence="9 10" id="KW-0472">Membrane</keyword>
<evidence type="ECO:0000313" key="12">
    <source>
        <dbReference type="EMBL" id="RIW12767.1"/>
    </source>
</evidence>
<evidence type="ECO:0000256" key="9">
    <source>
        <dbReference type="ARBA" id="ARBA00023136"/>
    </source>
</evidence>
<dbReference type="PRINTS" id="PR01374">
    <property type="entry name" value="TONBPROTEIN"/>
</dbReference>
<feature type="transmembrane region" description="Helical" evidence="10">
    <location>
        <begin position="37"/>
        <end position="57"/>
    </location>
</feature>
<feature type="transmembrane region" description="Helical" evidence="10">
    <location>
        <begin position="265"/>
        <end position="282"/>
    </location>
</feature>
<feature type="transmembrane region" description="Helical" evidence="10">
    <location>
        <begin position="6"/>
        <end position="25"/>
    </location>
</feature>
<dbReference type="Pfam" id="PF03544">
    <property type="entry name" value="TonB_C"/>
    <property type="match status" value="1"/>
</dbReference>
<feature type="transmembrane region" description="Helical" evidence="10">
    <location>
        <begin position="92"/>
        <end position="114"/>
    </location>
</feature>
<dbReference type="AlphaFoldDB" id="A0A418PMJ0"/>
<keyword evidence="5" id="KW-0997">Cell inner membrane</keyword>
<evidence type="ECO:0000256" key="2">
    <source>
        <dbReference type="ARBA" id="ARBA00006555"/>
    </source>
</evidence>
<dbReference type="GO" id="GO:0098797">
    <property type="term" value="C:plasma membrane protein complex"/>
    <property type="evidence" value="ECO:0007669"/>
    <property type="project" value="TreeGrafter"/>
</dbReference>
<dbReference type="Proteomes" id="UP000283522">
    <property type="component" value="Unassembled WGS sequence"/>
</dbReference>
<proteinExistence type="inferred from homology"/>
<dbReference type="InterPro" id="IPR006260">
    <property type="entry name" value="TonB/TolA_C"/>
</dbReference>
<dbReference type="Gene3D" id="3.30.1150.10">
    <property type="match status" value="1"/>
</dbReference>
<evidence type="ECO:0000259" key="11">
    <source>
        <dbReference type="PROSITE" id="PS52015"/>
    </source>
</evidence>
<comment type="subcellular location">
    <subcellularLocation>
        <location evidence="1">Cell inner membrane</location>
        <topology evidence="1">Single-pass membrane protein</topology>
        <orientation evidence="1">Periplasmic side</orientation>
    </subcellularLocation>
</comment>
<dbReference type="RefSeq" id="WP_119479332.1">
    <property type="nucleotide sequence ID" value="NZ_QXML01000012.1"/>
</dbReference>